<keyword evidence="3" id="KW-1185">Reference proteome</keyword>
<evidence type="ECO:0000256" key="1">
    <source>
        <dbReference type="SAM" id="Phobius"/>
    </source>
</evidence>
<gene>
    <name evidence="2" type="ORF">T12_8910</name>
</gene>
<protein>
    <submittedName>
        <fullName evidence="2">Uncharacterized protein</fullName>
    </submittedName>
</protein>
<evidence type="ECO:0000313" key="2">
    <source>
        <dbReference type="EMBL" id="KRY13131.1"/>
    </source>
</evidence>
<name>A0A0V0ZL72_9BILA</name>
<dbReference type="Proteomes" id="UP000054783">
    <property type="component" value="Unassembled WGS sequence"/>
</dbReference>
<comment type="caution">
    <text evidence="2">The sequence shown here is derived from an EMBL/GenBank/DDBJ whole genome shotgun (WGS) entry which is preliminary data.</text>
</comment>
<dbReference type="AlphaFoldDB" id="A0A0V0ZL72"/>
<proteinExistence type="predicted"/>
<accession>A0A0V0ZL72</accession>
<keyword evidence="1" id="KW-0812">Transmembrane</keyword>
<dbReference type="EMBL" id="JYDQ01000147">
    <property type="protein sequence ID" value="KRY13131.1"/>
    <property type="molecule type" value="Genomic_DNA"/>
</dbReference>
<sequence length="64" mass="7634">MKQSAGSELELDHLIFSCYLKLSLNMLFYVTLCTLCVYFCQKTLTWNVYFESISYEDFVKFHVE</sequence>
<reference evidence="2 3" key="1">
    <citation type="submission" date="2015-01" db="EMBL/GenBank/DDBJ databases">
        <title>Evolution of Trichinella species and genotypes.</title>
        <authorList>
            <person name="Korhonen P.K."/>
            <person name="Edoardo P."/>
            <person name="Giuseppe L.R."/>
            <person name="Gasser R.B."/>
        </authorList>
    </citation>
    <scope>NUCLEOTIDE SEQUENCE [LARGE SCALE GENOMIC DNA]</scope>
    <source>
        <strain evidence="2">ISS2496</strain>
    </source>
</reference>
<feature type="transmembrane region" description="Helical" evidence="1">
    <location>
        <begin position="20"/>
        <end position="40"/>
    </location>
</feature>
<keyword evidence="1" id="KW-1133">Transmembrane helix</keyword>
<evidence type="ECO:0000313" key="3">
    <source>
        <dbReference type="Proteomes" id="UP000054783"/>
    </source>
</evidence>
<organism evidence="2 3">
    <name type="scientific">Trichinella patagoniensis</name>
    <dbReference type="NCBI Taxonomy" id="990121"/>
    <lineage>
        <taxon>Eukaryota</taxon>
        <taxon>Metazoa</taxon>
        <taxon>Ecdysozoa</taxon>
        <taxon>Nematoda</taxon>
        <taxon>Enoplea</taxon>
        <taxon>Dorylaimia</taxon>
        <taxon>Trichinellida</taxon>
        <taxon>Trichinellidae</taxon>
        <taxon>Trichinella</taxon>
    </lineage>
</organism>
<keyword evidence="1" id="KW-0472">Membrane</keyword>